<dbReference type="STRING" id="1122133.SAMN02745157_0901"/>
<feature type="transmembrane region" description="Helical" evidence="7">
    <location>
        <begin position="101"/>
        <end position="123"/>
    </location>
</feature>
<evidence type="ECO:0000256" key="7">
    <source>
        <dbReference type="SAM" id="Phobius"/>
    </source>
</evidence>
<proteinExistence type="predicted"/>
<keyword evidence="6 7" id="KW-0472">Membrane</keyword>
<gene>
    <name evidence="9" type="ORF">SAMN02745157_0901</name>
</gene>
<reference evidence="9 10" key="1">
    <citation type="submission" date="2016-11" db="EMBL/GenBank/DDBJ databases">
        <authorList>
            <person name="Jaros S."/>
            <person name="Januszkiewicz K."/>
            <person name="Wedrychowicz H."/>
        </authorList>
    </citation>
    <scope>NUCLEOTIDE SEQUENCE [LARGE SCALE GENOMIC DNA]</scope>
    <source>
        <strain evidence="9 10">DSM 19436</strain>
    </source>
</reference>
<feature type="transmembrane region" description="Helical" evidence="7">
    <location>
        <begin position="208"/>
        <end position="227"/>
    </location>
</feature>
<evidence type="ECO:0000256" key="6">
    <source>
        <dbReference type="ARBA" id="ARBA00023136"/>
    </source>
</evidence>
<protein>
    <submittedName>
        <fullName evidence="9">Predicted arabinose efflux permease, MFS family</fullName>
    </submittedName>
</protein>
<name>A0A1M4W7P9_9HYPH</name>
<keyword evidence="4 7" id="KW-0812">Transmembrane</keyword>
<dbReference type="Gene3D" id="1.20.1250.20">
    <property type="entry name" value="MFS general substrate transporter like domains"/>
    <property type="match status" value="2"/>
</dbReference>
<dbReference type="PROSITE" id="PS50850">
    <property type="entry name" value="MFS"/>
    <property type="match status" value="1"/>
</dbReference>
<feature type="transmembrane region" description="Helical" evidence="7">
    <location>
        <begin position="247"/>
        <end position="265"/>
    </location>
</feature>
<dbReference type="InterPro" id="IPR050171">
    <property type="entry name" value="MFS_Transporters"/>
</dbReference>
<feature type="transmembrane region" description="Helical" evidence="7">
    <location>
        <begin position="43"/>
        <end position="63"/>
    </location>
</feature>
<feature type="transmembrane region" description="Helical" evidence="7">
    <location>
        <begin position="302"/>
        <end position="326"/>
    </location>
</feature>
<keyword evidence="2" id="KW-0813">Transport</keyword>
<feature type="transmembrane region" description="Helical" evidence="7">
    <location>
        <begin position="75"/>
        <end position="95"/>
    </location>
</feature>
<accession>A0A1M4W7P9</accession>
<evidence type="ECO:0000256" key="2">
    <source>
        <dbReference type="ARBA" id="ARBA00022448"/>
    </source>
</evidence>
<evidence type="ECO:0000313" key="10">
    <source>
        <dbReference type="Proteomes" id="UP000184485"/>
    </source>
</evidence>
<comment type="subcellular location">
    <subcellularLocation>
        <location evidence="1">Cell membrane</location>
        <topology evidence="1">Multi-pass membrane protein</topology>
    </subcellularLocation>
</comment>
<sequence length="403" mass="41168">MSRPRNIPARSFVALAIMVALLNSTAASPLYGVYRAHWSLDTFTISAIFAVYAGGTLLSLLLLGRLSDRLRDRRIAIAGALLIVIAGALVFGTATDLHALFVGRFLAGFGTGAVTGAANAALIELDPRLDARRSAVLATSVFTIGCAVGPAISSLCLALDLDPLRLPFLVIAALALVALAGLAIVPWRPVRFTAPTGPIDVTSPAASTPRLAAFSIAAAAVFIAWAVGSSFASLGPSFVHELLHMPSMAAAGLIVTIFQLVGGLSQIAAGRLSSDRALIAGTVIVAAATLACLIAIEAASAVGFVAGTVLIGIGYGAAFVGAAGVVNRIAPPDRRAAFVSAFYVIAYLANCLPVLLLGWLGDLFGLAGAFLALTIFAALATVIVVPAAIVVLKPARQIRRPVT</sequence>
<evidence type="ECO:0000313" key="9">
    <source>
        <dbReference type="EMBL" id="SHE77123.1"/>
    </source>
</evidence>
<dbReference type="PANTHER" id="PTHR23517:SF13">
    <property type="entry name" value="MAJOR FACILITATOR SUPERFAMILY MFS_1"/>
    <property type="match status" value="1"/>
</dbReference>
<feature type="transmembrane region" description="Helical" evidence="7">
    <location>
        <begin position="366"/>
        <end position="392"/>
    </location>
</feature>
<dbReference type="SUPFAM" id="SSF103473">
    <property type="entry name" value="MFS general substrate transporter"/>
    <property type="match status" value="1"/>
</dbReference>
<dbReference type="AlphaFoldDB" id="A0A1M4W7P9"/>
<feature type="transmembrane region" description="Helical" evidence="7">
    <location>
        <begin position="166"/>
        <end position="187"/>
    </location>
</feature>
<feature type="transmembrane region" description="Helical" evidence="7">
    <location>
        <begin position="338"/>
        <end position="360"/>
    </location>
</feature>
<dbReference type="GO" id="GO:0022857">
    <property type="term" value="F:transmembrane transporter activity"/>
    <property type="evidence" value="ECO:0007669"/>
    <property type="project" value="InterPro"/>
</dbReference>
<keyword evidence="5 7" id="KW-1133">Transmembrane helix</keyword>
<dbReference type="OrthoDB" id="9810492at2"/>
<feature type="domain" description="Major facilitator superfamily (MFS) profile" evidence="8">
    <location>
        <begin position="9"/>
        <end position="395"/>
    </location>
</feature>
<keyword evidence="3" id="KW-1003">Cell membrane</keyword>
<dbReference type="InterPro" id="IPR020846">
    <property type="entry name" value="MFS_dom"/>
</dbReference>
<dbReference type="InterPro" id="IPR011701">
    <property type="entry name" value="MFS"/>
</dbReference>
<evidence type="ECO:0000256" key="4">
    <source>
        <dbReference type="ARBA" id="ARBA00022692"/>
    </source>
</evidence>
<organism evidence="9 10">
    <name type="scientific">Kaistia soli DSM 19436</name>
    <dbReference type="NCBI Taxonomy" id="1122133"/>
    <lineage>
        <taxon>Bacteria</taxon>
        <taxon>Pseudomonadati</taxon>
        <taxon>Pseudomonadota</taxon>
        <taxon>Alphaproteobacteria</taxon>
        <taxon>Hyphomicrobiales</taxon>
        <taxon>Kaistiaceae</taxon>
        <taxon>Kaistia</taxon>
    </lineage>
</organism>
<evidence type="ECO:0000256" key="1">
    <source>
        <dbReference type="ARBA" id="ARBA00004651"/>
    </source>
</evidence>
<dbReference type="Proteomes" id="UP000184485">
    <property type="component" value="Unassembled WGS sequence"/>
</dbReference>
<evidence type="ECO:0000259" key="8">
    <source>
        <dbReference type="PROSITE" id="PS50850"/>
    </source>
</evidence>
<dbReference type="GO" id="GO:0005886">
    <property type="term" value="C:plasma membrane"/>
    <property type="evidence" value="ECO:0007669"/>
    <property type="project" value="UniProtKB-SubCell"/>
</dbReference>
<evidence type="ECO:0000256" key="3">
    <source>
        <dbReference type="ARBA" id="ARBA00022475"/>
    </source>
</evidence>
<dbReference type="Pfam" id="PF07690">
    <property type="entry name" value="MFS_1"/>
    <property type="match status" value="1"/>
</dbReference>
<dbReference type="InterPro" id="IPR036259">
    <property type="entry name" value="MFS_trans_sf"/>
</dbReference>
<dbReference type="RefSeq" id="WP_084526850.1">
    <property type="nucleotide sequence ID" value="NZ_FQUP01000001.1"/>
</dbReference>
<dbReference type="PANTHER" id="PTHR23517">
    <property type="entry name" value="RESISTANCE PROTEIN MDTM, PUTATIVE-RELATED-RELATED"/>
    <property type="match status" value="1"/>
</dbReference>
<dbReference type="EMBL" id="FQUP01000001">
    <property type="protein sequence ID" value="SHE77123.1"/>
    <property type="molecule type" value="Genomic_DNA"/>
</dbReference>
<feature type="transmembrane region" description="Helical" evidence="7">
    <location>
        <begin position="135"/>
        <end position="160"/>
    </location>
</feature>
<keyword evidence="10" id="KW-1185">Reference proteome</keyword>
<evidence type="ECO:0000256" key="5">
    <source>
        <dbReference type="ARBA" id="ARBA00022989"/>
    </source>
</evidence>
<feature type="transmembrane region" description="Helical" evidence="7">
    <location>
        <begin position="277"/>
        <end position="296"/>
    </location>
</feature>